<dbReference type="Pfam" id="PF03819">
    <property type="entry name" value="MazG"/>
    <property type="match status" value="2"/>
</dbReference>
<dbReference type="CDD" id="cd11529">
    <property type="entry name" value="NTP-PPase_MazG_Cterm"/>
    <property type="match status" value="1"/>
</dbReference>
<reference evidence="2 3" key="1">
    <citation type="submission" date="2020-12" db="EMBL/GenBank/DDBJ databases">
        <title>Sphingomonas sp.</title>
        <authorList>
            <person name="Kim M.K."/>
        </authorList>
    </citation>
    <scope>NUCLEOTIDE SEQUENCE [LARGE SCALE GENOMIC DNA]</scope>
    <source>
        <strain evidence="2 3">BT552</strain>
    </source>
</reference>
<dbReference type="InterPro" id="IPR004518">
    <property type="entry name" value="MazG-like_dom"/>
</dbReference>
<name>A0ABS2D1X8_9SPHN</name>
<keyword evidence="3" id="KW-1185">Reference proteome</keyword>
<organism evidence="2 3">
    <name type="scientific">Sphingomonas longa</name>
    <dbReference type="NCBI Taxonomy" id="2778730"/>
    <lineage>
        <taxon>Bacteria</taxon>
        <taxon>Pseudomonadati</taxon>
        <taxon>Pseudomonadota</taxon>
        <taxon>Alphaproteobacteria</taxon>
        <taxon>Sphingomonadales</taxon>
        <taxon>Sphingomonadaceae</taxon>
        <taxon>Sphingomonas</taxon>
    </lineage>
</organism>
<dbReference type="InterPro" id="IPR048011">
    <property type="entry name" value="NTP-PPase_MazG-like_C"/>
</dbReference>
<proteinExistence type="predicted"/>
<dbReference type="PANTHER" id="PTHR30522:SF0">
    <property type="entry name" value="NUCLEOSIDE TRIPHOSPHATE PYROPHOSPHOHYDROLASE"/>
    <property type="match status" value="1"/>
</dbReference>
<feature type="domain" description="NTP pyrophosphohydrolase MazG-like" evidence="1">
    <location>
        <begin position="170"/>
        <end position="219"/>
    </location>
</feature>
<dbReference type="InterPro" id="IPR011551">
    <property type="entry name" value="NTP_PyrPHydrolase_MazG"/>
</dbReference>
<evidence type="ECO:0000313" key="3">
    <source>
        <dbReference type="Proteomes" id="UP000763641"/>
    </source>
</evidence>
<evidence type="ECO:0000259" key="1">
    <source>
        <dbReference type="Pfam" id="PF03819"/>
    </source>
</evidence>
<comment type="caution">
    <text evidence="2">The sequence shown here is derived from an EMBL/GenBank/DDBJ whole genome shotgun (WGS) entry which is preliminary data.</text>
</comment>
<dbReference type="GO" id="GO:0047429">
    <property type="term" value="F:nucleoside triphosphate diphosphatase activity"/>
    <property type="evidence" value="ECO:0007669"/>
    <property type="project" value="UniProtKB-EC"/>
</dbReference>
<dbReference type="SUPFAM" id="SSF101386">
    <property type="entry name" value="all-alpha NTP pyrophosphatases"/>
    <property type="match status" value="2"/>
</dbReference>
<dbReference type="NCBIfam" id="TIGR00444">
    <property type="entry name" value="mazG"/>
    <property type="match status" value="1"/>
</dbReference>
<evidence type="ECO:0000313" key="2">
    <source>
        <dbReference type="EMBL" id="MBM6574915.1"/>
    </source>
</evidence>
<dbReference type="EMBL" id="JAFEMC010000001">
    <property type="protein sequence ID" value="MBM6574915.1"/>
    <property type="molecule type" value="Genomic_DNA"/>
</dbReference>
<keyword evidence="2" id="KW-0378">Hydrolase</keyword>
<feature type="domain" description="NTP pyrophosphohydrolase MazG-like" evidence="1">
    <location>
        <begin position="34"/>
        <end position="107"/>
    </location>
</feature>
<dbReference type="NCBIfam" id="NF007113">
    <property type="entry name" value="PRK09562.1"/>
    <property type="match status" value="1"/>
</dbReference>
<dbReference type="EC" id="3.6.1.9" evidence="2"/>
<dbReference type="Gene3D" id="1.10.287.1080">
    <property type="entry name" value="MazG-like"/>
    <property type="match status" value="2"/>
</dbReference>
<dbReference type="Proteomes" id="UP000763641">
    <property type="component" value="Unassembled WGS sequence"/>
</dbReference>
<accession>A0ABS2D1X8</accession>
<protein>
    <submittedName>
        <fullName evidence="2">Nucleoside triphosphate pyrophosphohydrolase</fullName>
        <ecNumber evidence="2">3.6.1.9</ecNumber>
    </submittedName>
</protein>
<dbReference type="PANTHER" id="PTHR30522">
    <property type="entry name" value="NUCLEOSIDE TRIPHOSPHATE PYROPHOSPHOHYDROLASE"/>
    <property type="match status" value="1"/>
</dbReference>
<gene>
    <name evidence="2" type="primary">mazG</name>
    <name evidence="2" type="ORF">ILT43_00905</name>
</gene>
<dbReference type="InterPro" id="IPR048015">
    <property type="entry name" value="NTP-PPase_MazG-like_N"/>
</dbReference>
<dbReference type="CDD" id="cd11528">
    <property type="entry name" value="NTP-PPase_MazG_Nterm"/>
    <property type="match status" value="1"/>
</dbReference>
<sequence>MHIINDSRRPVERLLAIMARLRDPNGGCDWDIAQSWSTIAPYTIEEAYEVADAVARGSVEDVRDELGDLLLQVVFQSRIAEEDGLFAFDDVATAIADKMERRHPHIFGTAQGRPDWDGMKAAERAADAGALAGVALGLPALSRAEKLQKRAARVGFDWPDAAGPRAKIDEELAEIDQATPDTLAEEVGDLLFSVVNYARHKGIDAEAALRDANGKFERRFAGMESLGGSAFVELSLDQKEELWAAVKRSDG</sequence>